<keyword evidence="2" id="KW-1185">Reference proteome</keyword>
<accession>A0ABR4ET52</accession>
<evidence type="ECO:0000313" key="2">
    <source>
        <dbReference type="Proteomes" id="UP001600888"/>
    </source>
</evidence>
<protein>
    <submittedName>
        <fullName evidence="1">Uncharacterized protein</fullName>
    </submittedName>
</protein>
<organism evidence="1 2">
    <name type="scientific">Diaporthe vaccinii</name>
    <dbReference type="NCBI Taxonomy" id="105482"/>
    <lineage>
        <taxon>Eukaryota</taxon>
        <taxon>Fungi</taxon>
        <taxon>Dikarya</taxon>
        <taxon>Ascomycota</taxon>
        <taxon>Pezizomycotina</taxon>
        <taxon>Sordariomycetes</taxon>
        <taxon>Sordariomycetidae</taxon>
        <taxon>Diaporthales</taxon>
        <taxon>Diaporthaceae</taxon>
        <taxon>Diaporthe</taxon>
        <taxon>Diaporthe eres species complex</taxon>
    </lineage>
</organism>
<sequence length="164" mass="18008">MEAAVAHAFNGDKPGPIAGIASLNYTLSDFPTCRRCHVLRGLALLKALGLTDGSYILTGHSAGACLSFQAIYQAPRYWRLASPSDDDENNVDPEEEPPTPAAHVAMNGLYDLPMTQTEKLEVRLREVDGLQVQRGHRCTGRHAAPWEEGIMIWENLLDVLKALE</sequence>
<dbReference type="Gene3D" id="3.40.50.1820">
    <property type="entry name" value="alpha/beta hydrolase"/>
    <property type="match status" value="1"/>
</dbReference>
<gene>
    <name evidence="1" type="ORF">FJTKL_07645</name>
</gene>
<evidence type="ECO:0000313" key="1">
    <source>
        <dbReference type="EMBL" id="KAL2285620.1"/>
    </source>
</evidence>
<dbReference type="Proteomes" id="UP001600888">
    <property type="component" value="Unassembled WGS sequence"/>
</dbReference>
<proteinExistence type="predicted"/>
<dbReference type="InterPro" id="IPR029058">
    <property type="entry name" value="AB_hydrolase_fold"/>
</dbReference>
<dbReference type="EMBL" id="JBAWTH010000029">
    <property type="protein sequence ID" value="KAL2285620.1"/>
    <property type="molecule type" value="Genomic_DNA"/>
</dbReference>
<dbReference type="SUPFAM" id="SSF53474">
    <property type="entry name" value="alpha/beta-Hydrolases"/>
    <property type="match status" value="1"/>
</dbReference>
<name>A0ABR4ET52_9PEZI</name>
<comment type="caution">
    <text evidence="1">The sequence shown here is derived from an EMBL/GenBank/DDBJ whole genome shotgun (WGS) entry which is preliminary data.</text>
</comment>
<reference evidence="1 2" key="1">
    <citation type="submission" date="2024-03" db="EMBL/GenBank/DDBJ databases">
        <title>A high-quality draft genome sequence of Diaporthe vaccinii, a causative agent of upright dieback and viscid rot disease in cranberry plants.</title>
        <authorList>
            <person name="Sarrasin M."/>
            <person name="Lang B.F."/>
            <person name="Burger G."/>
        </authorList>
    </citation>
    <scope>NUCLEOTIDE SEQUENCE [LARGE SCALE GENOMIC DNA]</scope>
    <source>
        <strain evidence="1 2">IS7</strain>
    </source>
</reference>